<keyword evidence="6" id="KW-0472">Membrane</keyword>
<evidence type="ECO:0000313" key="9">
    <source>
        <dbReference type="EMBL" id="SCZ59989.1"/>
    </source>
</evidence>
<dbReference type="InterPro" id="IPR043128">
    <property type="entry name" value="Rev_trsase/Diguanyl_cyclase"/>
</dbReference>
<dbReference type="SMART" id="SM00065">
    <property type="entry name" value="GAF"/>
    <property type="match status" value="1"/>
</dbReference>
<dbReference type="Pfam" id="PF00990">
    <property type="entry name" value="GGDEF"/>
    <property type="match status" value="1"/>
</dbReference>
<dbReference type="EC" id="3.1.4.52" evidence="2"/>
<evidence type="ECO:0000256" key="4">
    <source>
        <dbReference type="ARBA" id="ARBA00051114"/>
    </source>
</evidence>
<keyword evidence="6" id="KW-1133">Transmembrane helix</keyword>
<dbReference type="GO" id="GO:0071111">
    <property type="term" value="F:cyclic-guanylate-specific phosphodiesterase activity"/>
    <property type="evidence" value="ECO:0007669"/>
    <property type="project" value="UniProtKB-EC"/>
</dbReference>
<feature type="transmembrane region" description="Helical" evidence="6">
    <location>
        <begin position="146"/>
        <end position="165"/>
    </location>
</feature>
<dbReference type="FunFam" id="3.30.70.270:FF:000001">
    <property type="entry name" value="Diguanylate cyclase domain protein"/>
    <property type="match status" value="1"/>
</dbReference>
<evidence type="ECO:0000259" key="8">
    <source>
        <dbReference type="PROSITE" id="PS50887"/>
    </source>
</evidence>
<dbReference type="PANTHER" id="PTHR44757:SF2">
    <property type="entry name" value="BIOFILM ARCHITECTURE MAINTENANCE PROTEIN MBAA"/>
    <property type="match status" value="1"/>
</dbReference>
<organism evidence="9 10">
    <name type="scientific">Thiohalomonas denitrificans</name>
    <dbReference type="NCBI Taxonomy" id="415747"/>
    <lineage>
        <taxon>Bacteria</taxon>
        <taxon>Pseudomonadati</taxon>
        <taxon>Pseudomonadota</taxon>
        <taxon>Gammaproteobacteria</taxon>
        <taxon>Thiohalomonadales</taxon>
        <taxon>Thiohalomonadaceae</taxon>
        <taxon>Thiohalomonas</taxon>
    </lineage>
</organism>
<dbReference type="STRING" id="415747.SAMN03097708_01961"/>
<feature type="domain" description="EAL" evidence="7">
    <location>
        <begin position="574"/>
        <end position="828"/>
    </location>
</feature>
<evidence type="ECO:0000256" key="2">
    <source>
        <dbReference type="ARBA" id="ARBA00012282"/>
    </source>
</evidence>
<dbReference type="Gene3D" id="3.30.450.40">
    <property type="match status" value="1"/>
</dbReference>
<dbReference type="PROSITE" id="PS50887">
    <property type="entry name" value="GGDEF"/>
    <property type="match status" value="1"/>
</dbReference>
<dbReference type="InterPro" id="IPR029016">
    <property type="entry name" value="GAF-like_dom_sf"/>
</dbReference>
<keyword evidence="10" id="KW-1185">Reference proteome</keyword>
<feature type="transmembrane region" description="Helical" evidence="6">
    <location>
        <begin position="12"/>
        <end position="30"/>
    </location>
</feature>
<dbReference type="InterPro" id="IPR035919">
    <property type="entry name" value="EAL_sf"/>
</dbReference>
<dbReference type="CDD" id="cd01949">
    <property type="entry name" value="GGDEF"/>
    <property type="match status" value="1"/>
</dbReference>
<keyword evidence="6" id="KW-0812">Transmembrane</keyword>
<dbReference type="SMART" id="SM00052">
    <property type="entry name" value="EAL"/>
    <property type="match status" value="1"/>
</dbReference>
<dbReference type="Gene3D" id="3.30.70.270">
    <property type="match status" value="1"/>
</dbReference>
<dbReference type="SUPFAM" id="SSF55781">
    <property type="entry name" value="GAF domain-like"/>
    <property type="match status" value="1"/>
</dbReference>
<dbReference type="OrthoDB" id="5603059at2"/>
<dbReference type="EMBL" id="FMWD01000005">
    <property type="protein sequence ID" value="SCZ59989.1"/>
    <property type="molecule type" value="Genomic_DNA"/>
</dbReference>
<name>A0A1G5QFK8_9GAMM</name>
<keyword evidence="3" id="KW-0973">c-di-GMP</keyword>
<dbReference type="RefSeq" id="WP_092996065.1">
    <property type="nucleotide sequence ID" value="NZ_FMWD01000005.1"/>
</dbReference>
<evidence type="ECO:0000256" key="3">
    <source>
        <dbReference type="ARBA" id="ARBA00022636"/>
    </source>
</evidence>
<protein>
    <recommendedName>
        <fullName evidence="2">cyclic-guanylate-specific phosphodiesterase</fullName>
        <ecNumber evidence="2">3.1.4.52</ecNumber>
    </recommendedName>
</protein>
<evidence type="ECO:0000256" key="6">
    <source>
        <dbReference type="SAM" id="Phobius"/>
    </source>
</evidence>
<dbReference type="PROSITE" id="PS50883">
    <property type="entry name" value="EAL"/>
    <property type="match status" value="1"/>
</dbReference>
<dbReference type="Proteomes" id="UP000199648">
    <property type="component" value="Unassembled WGS sequence"/>
</dbReference>
<dbReference type="SMART" id="SM00267">
    <property type="entry name" value="GGDEF"/>
    <property type="match status" value="1"/>
</dbReference>
<comment type="cofactor">
    <cofactor evidence="1">
        <name>Mg(2+)</name>
        <dbReference type="ChEBI" id="CHEBI:18420"/>
    </cofactor>
</comment>
<sequence length="854" mass="95290">MLLSAEKLRTLVGLTLVLAAFLLVADIVIYQHQRQLLYTEAHENLTRELDLVGGFVREAAVRDDYATIERFLTRWGLQHPKSLVEVEAVAPNGFVLAHYQRDGPPAEDVVEATRVVHLDETPLLTLRAVKDASRVKRGLTSLMGQLAGSSLVLLAALATILWYVVRRLALLPMEQEIQRRRHAESLLTLHRDRLDELVQTRTQELVESNRQLIREIEEREGVEASLREREQVLSQTDQALRALHRINATPLAHEEKIDALLELGTRLFGLPVGTLSRIEGDHYTIVAVSAPPDTGLARGATFPLQETNCGITVDSEEPVSFHHAAQSDRRGHPCRSLFGIEAYLAAQVEVAGQPYGTLSYSSPSPRETPFSSTDLEIVKLMAQWLGAELEREQSARQLAQLANYDTLTALPNRNLFYDRLQHALDRSLRSNTPIALLFLDLDGFKHVNDTLGHAAGDSLLQAVTRRLNECVRRDDTLARLGGDEFTIIMEGVRHAEEAAVLAQKASAAIAHPFEIANQEIFITTSIGIAVYPQDGQDRETLVQHADAAMYKAKGQGPNNYVFFTEEISILAKQRMQLEHGLRRALRRGHFELYYQPQIDMTSGRMASMEALLRWHDPDRGLQMPSEFIGTAEETGLIVPIGDWVLRTACSQHRAWQKMGLEPPPIGVNLSARQFLQKDLPQQIAGILTETGLESRHLVLELTETALLHDVAASREMLVELRDMGLQISIDDFGAGYASLNYLKQLPLDTLKIDQSFIRELADDSQDMAIVCAILTLAGRLNLTTVAEGIETRPQFDFLRENGCEVAQGFLFSRPVPAAQLEFLLREYSGKAILSAEEETPNGQRGMFEGEPGKR</sequence>
<dbReference type="InterPro" id="IPR001633">
    <property type="entry name" value="EAL_dom"/>
</dbReference>
<dbReference type="InterPro" id="IPR003018">
    <property type="entry name" value="GAF"/>
</dbReference>
<comment type="catalytic activity">
    <reaction evidence="4">
        <text>3',3'-c-di-GMP + H2O = 5'-phosphoguanylyl(3'-&gt;5')guanosine + H(+)</text>
        <dbReference type="Rhea" id="RHEA:24902"/>
        <dbReference type="ChEBI" id="CHEBI:15377"/>
        <dbReference type="ChEBI" id="CHEBI:15378"/>
        <dbReference type="ChEBI" id="CHEBI:58754"/>
        <dbReference type="ChEBI" id="CHEBI:58805"/>
        <dbReference type="EC" id="3.1.4.52"/>
    </reaction>
    <physiologicalReaction direction="left-to-right" evidence="4">
        <dbReference type="Rhea" id="RHEA:24903"/>
    </physiologicalReaction>
</comment>
<evidence type="ECO:0000256" key="5">
    <source>
        <dbReference type="SAM" id="MobiDB-lite"/>
    </source>
</evidence>
<dbReference type="NCBIfam" id="TIGR00254">
    <property type="entry name" value="GGDEF"/>
    <property type="match status" value="1"/>
</dbReference>
<accession>A0A1G5QFK8</accession>
<dbReference type="Pfam" id="PF00563">
    <property type="entry name" value="EAL"/>
    <property type="match status" value="1"/>
</dbReference>
<dbReference type="InterPro" id="IPR029787">
    <property type="entry name" value="Nucleotide_cyclase"/>
</dbReference>
<dbReference type="AlphaFoldDB" id="A0A1G5QFK8"/>
<dbReference type="FunFam" id="3.20.20.450:FF:000001">
    <property type="entry name" value="Cyclic di-GMP phosphodiesterase yahA"/>
    <property type="match status" value="1"/>
</dbReference>
<gene>
    <name evidence="9" type="ORF">SAMN03097708_01961</name>
</gene>
<dbReference type="InterPro" id="IPR000160">
    <property type="entry name" value="GGDEF_dom"/>
</dbReference>
<dbReference type="PANTHER" id="PTHR44757">
    <property type="entry name" value="DIGUANYLATE CYCLASE DGCP"/>
    <property type="match status" value="1"/>
</dbReference>
<evidence type="ECO:0000313" key="10">
    <source>
        <dbReference type="Proteomes" id="UP000199648"/>
    </source>
</evidence>
<dbReference type="GO" id="GO:0071732">
    <property type="term" value="P:cellular response to nitric oxide"/>
    <property type="evidence" value="ECO:0007669"/>
    <property type="project" value="UniProtKB-ARBA"/>
</dbReference>
<dbReference type="Pfam" id="PF01590">
    <property type="entry name" value="GAF"/>
    <property type="match status" value="1"/>
</dbReference>
<dbReference type="Gene3D" id="3.20.20.450">
    <property type="entry name" value="EAL domain"/>
    <property type="match status" value="1"/>
</dbReference>
<evidence type="ECO:0000256" key="1">
    <source>
        <dbReference type="ARBA" id="ARBA00001946"/>
    </source>
</evidence>
<dbReference type="CDD" id="cd01948">
    <property type="entry name" value="EAL"/>
    <property type="match status" value="1"/>
</dbReference>
<dbReference type="InterPro" id="IPR052155">
    <property type="entry name" value="Biofilm_reg_signaling"/>
</dbReference>
<reference evidence="9 10" key="1">
    <citation type="submission" date="2016-10" db="EMBL/GenBank/DDBJ databases">
        <authorList>
            <person name="de Groot N.N."/>
        </authorList>
    </citation>
    <scope>NUCLEOTIDE SEQUENCE [LARGE SCALE GENOMIC DNA]</scope>
    <source>
        <strain evidence="9 10">HLD2</strain>
    </source>
</reference>
<feature type="domain" description="GGDEF" evidence="8">
    <location>
        <begin position="432"/>
        <end position="565"/>
    </location>
</feature>
<proteinExistence type="predicted"/>
<dbReference type="SUPFAM" id="SSF55073">
    <property type="entry name" value="Nucleotide cyclase"/>
    <property type="match status" value="1"/>
</dbReference>
<evidence type="ECO:0000259" key="7">
    <source>
        <dbReference type="PROSITE" id="PS50883"/>
    </source>
</evidence>
<dbReference type="SUPFAM" id="SSF141868">
    <property type="entry name" value="EAL domain-like"/>
    <property type="match status" value="1"/>
</dbReference>
<feature type="region of interest" description="Disordered" evidence="5">
    <location>
        <begin position="835"/>
        <end position="854"/>
    </location>
</feature>